<dbReference type="AlphaFoldDB" id="A0A517U5A0"/>
<reference evidence="1 2" key="1">
    <citation type="submission" date="2019-02" db="EMBL/GenBank/DDBJ databases">
        <title>Deep-cultivation of Planctomycetes and their phenomic and genomic characterization uncovers novel biology.</title>
        <authorList>
            <person name="Wiegand S."/>
            <person name="Jogler M."/>
            <person name="Boedeker C."/>
            <person name="Pinto D."/>
            <person name="Vollmers J."/>
            <person name="Rivas-Marin E."/>
            <person name="Kohn T."/>
            <person name="Peeters S.H."/>
            <person name="Heuer A."/>
            <person name="Rast P."/>
            <person name="Oberbeckmann S."/>
            <person name="Bunk B."/>
            <person name="Jeske O."/>
            <person name="Meyerdierks A."/>
            <person name="Storesund J.E."/>
            <person name="Kallscheuer N."/>
            <person name="Luecker S."/>
            <person name="Lage O.M."/>
            <person name="Pohl T."/>
            <person name="Merkel B.J."/>
            <person name="Hornburger P."/>
            <person name="Mueller R.-W."/>
            <person name="Bruemmer F."/>
            <person name="Labrenz M."/>
            <person name="Spormann A.M."/>
            <person name="Op den Camp H."/>
            <person name="Overmann J."/>
            <person name="Amann R."/>
            <person name="Jetten M.S.M."/>
            <person name="Mascher T."/>
            <person name="Medema M.H."/>
            <person name="Devos D.P."/>
            <person name="Kaster A.-K."/>
            <person name="Ovreas L."/>
            <person name="Rohde M."/>
            <person name="Galperin M.Y."/>
            <person name="Jogler C."/>
        </authorList>
    </citation>
    <scope>NUCLEOTIDE SEQUENCE [LARGE SCALE GENOMIC DNA]</scope>
    <source>
        <strain evidence="1 2">I41</strain>
    </source>
</reference>
<sequence>MHALSAVAREGCPEEVLLAAVGNPDRVLSGDQIPQWLLETTGKSHSKGVLPTDEFLLYTRKHDDGLSKQVYLQVRDSHLVNVDTEFPDPDSVKVHTLQLQ</sequence>
<dbReference type="EMBL" id="CP036339">
    <property type="protein sequence ID" value="QDT75740.1"/>
    <property type="molecule type" value="Genomic_DNA"/>
</dbReference>
<name>A0A517U5A0_9BACT</name>
<dbReference type="Proteomes" id="UP000317909">
    <property type="component" value="Chromosome"/>
</dbReference>
<keyword evidence="2" id="KW-1185">Reference proteome</keyword>
<accession>A0A517U5A0</accession>
<evidence type="ECO:0000313" key="2">
    <source>
        <dbReference type="Proteomes" id="UP000317909"/>
    </source>
</evidence>
<proteinExistence type="predicted"/>
<protein>
    <submittedName>
        <fullName evidence="1">Uncharacterized protein</fullName>
    </submittedName>
</protein>
<organism evidence="1 2">
    <name type="scientific">Lacipirellula limnantheis</name>
    <dbReference type="NCBI Taxonomy" id="2528024"/>
    <lineage>
        <taxon>Bacteria</taxon>
        <taxon>Pseudomonadati</taxon>
        <taxon>Planctomycetota</taxon>
        <taxon>Planctomycetia</taxon>
        <taxon>Pirellulales</taxon>
        <taxon>Lacipirellulaceae</taxon>
        <taxon>Lacipirellula</taxon>
    </lineage>
</organism>
<evidence type="ECO:0000313" key="1">
    <source>
        <dbReference type="EMBL" id="QDT75740.1"/>
    </source>
</evidence>
<dbReference type="KEGG" id="llh:I41_49820"/>
<gene>
    <name evidence="1" type="ORF">I41_49820</name>
</gene>